<dbReference type="Proteomes" id="UP001208567">
    <property type="component" value="Unassembled WGS sequence"/>
</dbReference>
<dbReference type="RefSeq" id="WP_264850510.1">
    <property type="nucleotide sequence ID" value="NZ_BRXR01000001.1"/>
</dbReference>
<dbReference type="InterPro" id="IPR000602">
    <property type="entry name" value="Glyco_hydro_38_N"/>
</dbReference>
<dbReference type="Pfam" id="PF01074">
    <property type="entry name" value="Glyco_hydro_38N"/>
    <property type="match status" value="1"/>
</dbReference>
<reference evidence="6 7" key="1">
    <citation type="journal article" date="2024" name="Int. J. Syst. Evol. Microbiol.">
        <title>Clostridium omnivorum sp. nov., isolated from anoxic soil under the treatment of reductive soil disinfestation.</title>
        <authorList>
            <person name="Ueki A."/>
            <person name="Tonouchi A."/>
            <person name="Kaku N."/>
            <person name="Honma S."/>
            <person name="Ueki K."/>
        </authorList>
    </citation>
    <scope>NUCLEOTIDE SEQUENCE [LARGE SCALE GENOMIC DNA]</scope>
    <source>
        <strain evidence="6 7">E14</strain>
    </source>
</reference>
<evidence type="ECO:0000256" key="1">
    <source>
        <dbReference type="ARBA" id="ARBA00009792"/>
    </source>
</evidence>
<dbReference type="PANTHER" id="PTHR46017">
    <property type="entry name" value="ALPHA-MANNOSIDASE 2C1"/>
    <property type="match status" value="1"/>
</dbReference>
<dbReference type="SMART" id="SM00872">
    <property type="entry name" value="Alpha-mann_mid"/>
    <property type="match status" value="1"/>
</dbReference>
<keyword evidence="4" id="KW-0326">Glycosidase</keyword>
<organism evidence="6 7">
    <name type="scientific">Clostridium omnivorum</name>
    <dbReference type="NCBI Taxonomy" id="1604902"/>
    <lineage>
        <taxon>Bacteria</taxon>
        <taxon>Bacillati</taxon>
        <taxon>Bacillota</taxon>
        <taxon>Clostridia</taxon>
        <taxon>Eubacteriales</taxon>
        <taxon>Clostridiaceae</taxon>
        <taxon>Clostridium</taxon>
    </lineage>
</organism>
<feature type="domain" description="Glycoside hydrolase family 38 central" evidence="5">
    <location>
        <begin position="514"/>
        <end position="591"/>
    </location>
</feature>
<dbReference type="InterPro" id="IPR011682">
    <property type="entry name" value="Glyco_hydro_38_C"/>
</dbReference>
<dbReference type="Gene3D" id="2.70.98.30">
    <property type="entry name" value="Golgi alpha-mannosidase II, domain 4"/>
    <property type="match status" value="1"/>
</dbReference>
<dbReference type="Pfam" id="PF09261">
    <property type="entry name" value="Alpha-mann_mid"/>
    <property type="match status" value="1"/>
</dbReference>
<evidence type="ECO:0000259" key="5">
    <source>
        <dbReference type="SMART" id="SM00872"/>
    </source>
</evidence>
<keyword evidence="3" id="KW-0378">Hydrolase</keyword>
<keyword evidence="7" id="KW-1185">Reference proteome</keyword>
<proteinExistence type="inferred from homology"/>
<name>A0ABQ5N7J9_9CLOT</name>
<dbReference type="Pfam" id="PF17677">
    <property type="entry name" value="Glyco_hydro38C2"/>
    <property type="match status" value="1"/>
</dbReference>
<evidence type="ECO:0000256" key="2">
    <source>
        <dbReference type="ARBA" id="ARBA00022723"/>
    </source>
</evidence>
<dbReference type="Gene3D" id="1.20.1270.50">
    <property type="entry name" value="Glycoside hydrolase family 38, central domain"/>
    <property type="match status" value="1"/>
</dbReference>
<dbReference type="InterPro" id="IPR011013">
    <property type="entry name" value="Gal_mutarotase_sf_dom"/>
</dbReference>
<evidence type="ECO:0000313" key="6">
    <source>
        <dbReference type="EMBL" id="GLC31233.1"/>
    </source>
</evidence>
<dbReference type="InterPro" id="IPR027291">
    <property type="entry name" value="Glyco_hydro_38_N_sf"/>
</dbReference>
<dbReference type="SUPFAM" id="SSF74650">
    <property type="entry name" value="Galactose mutarotase-like"/>
    <property type="match status" value="1"/>
</dbReference>
<keyword evidence="2" id="KW-0479">Metal-binding</keyword>
<gene>
    <name evidence="6" type="ORF">bsdE14_26430</name>
</gene>
<evidence type="ECO:0000256" key="3">
    <source>
        <dbReference type="ARBA" id="ARBA00022801"/>
    </source>
</evidence>
<dbReference type="CDD" id="cd10789">
    <property type="entry name" value="GH38N_AMII_ER_cytosolic"/>
    <property type="match status" value="1"/>
</dbReference>
<dbReference type="InterPro" id="IPR037094">
    <property type="entry name" value="Glyco_hydro_38_cen_sf"/>
</dbReference>
<dbReference type="InterPro" id="IPR041147">
    <property type="entry name" value="GH38_C"/>
</dbReference>
<evidence type="ECO:0000256" key="4">
    <source>
        <dbReference type="ARBA" id="ARBA00023295"/>
    </source>
</evidence>
<protein>
    <submittedName>
        <fullName evidence="6">Alpha-mannosidase</fullName>
    </submittedName>
</protein>
<dbReference type="EMBL" id="BRXR01000001">
    <property type="protein sequence ID" value="GLC31233.1"/>
    <property type="molecule type" value="Genomic_DNA"/>
</dbReference>
<accession>A0ABQ5N7J9</accession>
<dbReference type="InterPro" id="IPR028995">
    <property type="entry name" value="Glyco_hydro_57/38_cen_sf"/>
</dbReference>
<dbReference type="InterPro" id="IPR011330">
    <property type="entry name" value="Glyco_hydro/deAcase_b/a-brl"/>
</dbReference>
<evidence type="ECO:0000313" key="7">
    <source>
        <dbReference type="Proteomes" id="UP001208567"/>
    </source>
</evidence>
<comment type="caution">
    <text evidence="6">The sequence shown here is derived from an EMBL/GenBank/DDBJ whole genome shotgun (WGS) entry which is preliminary data.</text>
</comment>
<dbReference type="SUPFAM" id="SSF88713">
    <property type="entry name" value="Glycoside hydrolase/deacetylase"/>
    <property type="match status" value="1"/>
</dbReference>
<dbReference type="SUPFAM" id="SSF88688">
    <property type="entry name" value="Families 57/38 glycoside transferase middle domain"/>
    <property type="match status" value="1"/>
</dbReference>
<dbReference type="Pfam" id="PF07748">
    <property type="entry name" value="Glyco_hydro_38C"/>
    <property type="match status" value="1"/>
</dbReference>
<dbReference type="Gene3D" id="2.60.40.2220">
    <property type="match status" value="1"/>
</dbReference>
<dbReference type="PANTHER" id="PTHR46017:SF1">
    <property type="entry name" value="ALPHA-MANNOSIDASE 2C1"/>
    <property type="match status" value="1"/>
</dbReference>
<comment type="similarity">
    <text evidence="1">Belongs to the glycosyl hydrolase 38 family.</text>
</comment>
<dbReference type="Gene3D" id="3.20.110.10">
    <property type="entry name" value="Glycoside hydrolase 38, N terminal domain"/>
    <property type="match status" value="1"/>
</dbReference>
<dbReference type="InterPro" id="IPR015341">
    <property type="entry name" value="Glyco_hydro_38_cen"/>
</dbReference>
<sequence>MFRKERVRVICNELQKLSCTKSFDINNWKKKDGFYLRPQDAETSETPWENFDSKNMMWMGKDKHFWFTTEFTVPEEFSGKPLYLIIKTQIDEANDMSNPQFLAFIDNIPVQGVDMNHREIFITENAETNRKYRIDLQAYTGTLHVELLLIGRVVQVDREILKLYHDLNVPLCTAEKLEDENSDKLELELELEKAADLIDLRVPYSQYFYSSIKAAEEYLEKTIYGTLAGHNKVIASCIGHTHIDVAWLWTVSQTREKVARSFSTVLKLMEEYPEYKFMSSQPQLYAFLKERYPEIYEKVKQRVAEGRWEPEGGMWVEADCNLTSGESLVRQFLYGKRFFKDEFGVENKILWLPDVFGYSAALPQIMKKCGIEYFMTTKIAWNEFNKFPYDTFWWHGIDGTPIFTHLITTKGIDQAKDSFFTTYNGMLHPAALMGGYDRYQQKELNNDILVCYGYGDGGGGPTREMLETGRRLEKGIVGAPRVEQKFSKDYFDKLYASLAENPDLPKWIGELYLEYHRGTYTSMARNKRSNRKSEFALMNLEMLSVWAEQFGIPYPKEEIDSIWKTVLINQFHDILPGSAVKEAYDVTKLEYEEIKNKIESLISERINVIATKAGAGQDSVAVFNTLSFKRSDKVVLDNVPGNATELIDEDGSVYPLQKTEDGMFTAWIEAIPPKGVKVLRFSEGKKQESPFIITNEGIETPYYKVAIDSYGFFTSLFDRTSNREVLQSGEKGNIFRVYEDKPMEFDNWNIDIYYSRKSWIAEDVTKLQWIENGPAQAVLLTERKYCNSTINQKIYFYANSSRIDFETYVDWKEHQQLMKVEFPIAVNANEASYDIQFGNLTRPTHSNTSWDKAKFEVCAHKWADLSDGGFGVSLLNDCKYGYSIRNQVMTLSLIKSGIDPNPTTDQEEHWFTYSILPHQGSWKDGATVQQAYMLNVPVLSSCPTSKAAVVSKPSSLIDVNAKNIIIESIKKAEDGIGTIIRMYEFENKLTAAKMDLGRKCSKVIECDLLERDILCAAEDTKEVSFTIKPYEIKTFRIV</sequence>